<accession>A0A8R1TNU3</accession>
<dbReference type="OMA" id="HRIMKIY"/>
<sequence>MYYLRQLCLHWSFYSLIIIILADHYDLKYPSALSSLSSSLSSSSSSSFRRLANKDGLTREREEMHRIMKIYHYDNLTDCESACELPCGTTYVIRNDIDERRQFICMQRKAPFVSPFININTTGIIPFILIAALIIKAFQILCGLLLIICFCCIRCGCAFCRRICHSRNSSNDPLVNGEFRETLDSKDIGYLKKEADRKIITV</sequence>
<feature type="transmembrane region" description="Helical" evidence="1">
    <location>
        <begin position="124"/>
        <end position="153"/>
    </location>
</feature>
<organism evidence="2 3">
    <name type="scientific">Onchocerca volvulus</name>
    <dbReference type="NCBI Taxonomy" id="6282"/>
    <lineage>
        <taxon>Eukaryota</taxon>
        <taxon>Metazoa</taxon>
        <taxon>Ecdysozoa</taxon>
        <taxon>Nematoda</taxon>
        <taxon>Chromadorea</taxon>
        <taxon>Rhabditida</taxon>
        <taxon>Spirurina</taxon>
        <taxon>Spiruromorpha</taxon>
        <taxon>Filarioidea</taxon>
        <taxon>Onchocercidae</taxon>
        <taxon>Onchocerca</taxon>
    </lineage>
</organism>
<evidence type="ECO:0000256" key="1">
    <source>
        <dbReference type="SAM" id="Phobius"/>
    </source>
</evidence>
<reference evidence="2" key="2">
    <citation type="submission" date="2022-06" db="UniProtKB">
        <authorList>
            <consortium name="EnsemblMetazoa"/>
        </authorList>
    </citation>
    <scope>IDENTIFICATION</scope>
</reference>
<proteinExistence type="predicted"/>
<protein>
    <submittedName>
        <fullName evidence="2">Uncharacterized protein</fullName>
    </submittedName>
</protein>
<keyword evidence="1" id="KW-1133">Transmembrane helix</keyword>
<keyword evidence="1" id="KW-0472">Membrane</keyword>
<keyword evidence="1" id="KW-0812">Transmembrane</keyword>
<reference evidence="3" key="1">
    <citation type="submission" date="2013-10" db="EMBL/GenBank/DDBJ databases">
        <title>Genome sequencing of Onchocerca volvulus.</title>
        <authorList>
            <person name="Cotton J."/>
            <person name="Tsai J."/>
            <person name="Stanley E."/>
            <person name="Tracey A."/>
            <person name="Holroyd N."/>
            <person name="Lustigman S."/>
            <person name="Berriman M."/>
        </authorList>
    </citation>
    <scope>NUCLEOTIDE SEQUENCE</scope>
</reference>
<dbReference type="EMBL" id="CMVM020000057">
    <property type="status" value="NOT_ANNOTATED_CDS"/>
    <property type="molecule type" value="Genomic_DNA"/>
</dbReference>
<dbReference type="Proteomes" id="UP000024404">
    <property type="component" value="Unassembled WGS sequence"/>
</dbReference>
<dbReference type="EnsemblMetazoa" id="OVOC1881.1">
    <property type="protein sequence ID" value="OVOC1881.1"/>
    <property type="gene ID" value="WBGene00238690"/>
</dbReference>
<dbReference type="AlphaFoldDB" id="A0A8R1TNU3"/>
<evidence type="ECO:0000313" key="3">
    <source>
        <dbReference type="Proteomes" id="UP000024404"/>
    </source>
</evidence>
<name>A0A8R1TNU3_ONCVO</name>
<evidence type="ECO:0000313" key="2">
    <source>
        <dbReference type="EnsemblMetazoa" id="OVOC1881.1"/>
    </source>
</evidence>
<keyword evidence="3" id="KW-1185">Reference proteome</keyword>